<comment type="function">
    <text evidence="5">Part of the twin-arginine translocation (Tat) system that transports large folded proteins containing a characteristic twin-arginine motif in their signal peptide across membranes.</text>
</comment>
<keyword evidence="5" id="KW-0653">Protein transport</keyword>
<keyword evidence="2 5" id="KW-0812">Transmembrane</keyword>
<dbReference type="NCBIfam" id="TIGR00945">
    <property type="entry name" value="tatC"/>
    <property type="match status" value="1"/>
</dbReference>
<feature type="transmembrane region" description="Helical" evidence="5">
    <location>
        <begin position="232"/>
        <end position="260"/>
    </location>
</feature>
<dbReference type="Proteomes" id="UP000437748">
    <property type="component" value="Unassembled WGS sequence"/>
</dbReference>
<keyword evidence="7" id="KW-1185">Reference proteome</keyword>
<dbReference type="RefSeq" id="WP_153420775.1">
    <property type="nucleotide sequence ID" value="NZ_WFLM01000004.1"/>
</dbReference>
<accession>A0A6N6VQ42</accession>
<evidence type="ECO:0000256" key="3">
    <source>
        <dbReference type="ARBA" id="ARBA00022989"/>
    </source>
</evidence>
<dbReference type="OrthoDB" id="5291141at2"/>
<dbReference type="GO" id="GO:0043953">
    <property type="term" value="P:protein transport by the Tat complex"/>
    <property type="evidence" value="ECO:0007669"/>
    <property type="project" value="UniProtKB-UniRule"/>
</dbReference>
<dbReference type="AlphaFoldDB" id="A0A6N6VQ42"/>
<evidence type="ECO:0000256" key="1">
    <source>
        <dbReference type="ARBA" id="ARBA00004141"/>
    </source>
</evidence>
<keyword evidence="3 5" id="KW-1133">Transmembrane helix</keyword>
<comment type="subcellular location">
    <subcellularLocation>
        <location evidence="5">Cell membrane</location>
        <topology evidence="5">Multi-pass membrane protein</topology>
    </subcellularLocation>
    <subcellularLocation>
        <location evidence="1">Membrane</location>
        <topology evidence="1">Multi-pass membrane protein</topology>
    </subcellularLocation>
</comment>
<feature type="transmembrane region" description="Helical" evidence="5">
    <location>
        <begin position="95"/>
        <end position="124"/>
    </location>
</feature>
<dbReference type="GO" id="GO:0009977">
    <property type="term" value="F:proton motive force dependent protein transmembrane transporter activity"/>
    <property type="evidence" value="ECO:0007669"/>
    <property type="project" value="TreeGrafter"/>
</dbReference>
<keyword evidence="5" id="KW-0813">Transport</keyword>
<gene>
    <name evidence="5 6" type="primary">tatC</name>
    <name evidence="6" type="ORF">GCL60_11025</name>
</gene>
<evidence type="ECO:0000256" key="5">
    <source>
        <dbReference type="HAMAP-Rule" id="MF_00902"/>
    </source>
</evidence>
<keyword evidence="4 5" id="KW-0472">Membrane</keyword>
<protein>
    <recommendedName>
        <fullName evidence="5">Sec-independent protein translocase protein TatC</fullName>
    </recommendedName>
</protein>
<comment type="similarity">
    <text evidence="5">Belongs to the TatC family.</text>
</comment>
<dbReference type="PRINTS" id="PR01840">
    <property type="entry name" value="TATCFAMILY"/>
</dbReference>
<dbReference type="InterPro" id="IPR002033">
    <property type="entry name" value="TatC"/>
</dbReference>
<keyword evidence="5" id="KW-0811">Translocation</keyword>
<dbReference type="HAMAP" id="MF_00902">
    <property type="entry name" value="TatC"/>
    <property type="match status" value="1"/>
</dbReference>
<feature type="transmembrane region" description="Helical" evidence="5">
    <location>
        <begin position="50"/>
        <end position="75"/>
    </location>
</feature>
<dbReference type="EMBL" id="WFLM01000004">
    <property type="protein sequence ID" value="KAB8037699.1"/>
    <property type="molecule type" value="Genomic_DNA"/>
</dbReference>
<sequence>MKRLKFNPVLYISTIFHNNIKKFSKRKSEVNNNEDELSLFWHIQELRKHCIYSIIWLAFFSSISFVFMNPIINFLEKPYNNSIKLYKNNLLTQNLSSISIFEVITVNFKICFLIGLSISLPFILRELWKFIVPALYENEKKIAQVFIVASVILFYTGIAFGFYLVIPYFFSNALTWSSQYAHVMITYENYFNSLIILIFIFGIVFEIPVILSLLGMAGLISSDLLKKNRKITFILCFIIGAILSPPEVLSLCLIALPMYFMTEISIYFIKKIEEKRMLIEISKS</sequence>
<evidence type="ECO:0000256" key="4">
    <source>
        <dbReference type="ARBA" id="ARBA00023136"/>
    </source>
</evidence>
<dbReference type="PANTHER" id="PTHR30371:SF0">
    <property type="entry name" value="SEC-INDEPENDENT PROTEIN TRANSLOCASE PROTEIN TATC, CHLOROPLASTIC-RELATED"/>
    <property type="match status" value="1"/>
</dbReference>
<dbReference type="GO" id="GO:0065002">
    <property type="term" value="P:intracellular protein transmembrane transport"/>
    <property type="evidence" value="ECO:0007669"/>
    <property type="project" value="TreeGrafter"/>
</dbReference>
<dbReference type="Pfam" id="PF00902">
    <property type="entry name" value="TatC"/>
    <property type="match status" value="1"/>
</dbReference>
<evidence type="ECO:0000313" key="6">
    <source>
        <dbReference type="EMBL" id="KAB8037699.1"/>
    </source>
</evidence>
<evidence type="ECO:0000256" key="2">
    <source>
        <dbReference type="ARBA" id="ARBA00022692"/>
    </source>
</evidence>
<comment type="caution">
    <text evidence="6">The sequence shown here is derived from an EMBL/GenBank/DDBJ whole genome shotgun (WGS) entry which is preliminary data.</text>
</comment>
<evidence type="ECO:0000313" key="7">
    <source>
        <dbReference type="Proteomes" id="UP000437748"/>
    </source>
</evidence>
<name>A0A6N6VQ42_9BACT</name>
<reference evidence="6 7" key="1">
    <citation type="submission" date="2019-10" db="EMBL/GenBank/DDBJ databases">
        <title>New species of Slilvanegrellaceae.</title>
        <authorList>
            <person name="Pitt A."/>
            <person name="Hahn M.W."/>
        </authorList>
    </citation>
    <scope>NUCLEOTIDE SEQUENCE [LARGE SCALE GENOMIC DNA]</scope>
    <source>
        <strain evidence="6 7">SP-Ram-0.45-NSY-1</strain>
    </source>
</reference>
<organism evidence="6 7">
    <name type="scientific">Silvanigrella paludirubra</name>
    <dbReference type="NCBI Taxonomy" id="2499159"/>
    <lineage>
        <taxon>Bacteria</taxon>
        <taxon>Pseudomonadati</taxon>
        <taxon>Bdellovibrionota</taxon>
        <taxon>Oligoflexia</taxon>
        <taxon>Silvanigrellales</taxon>
        <taxon>Silvanigrellaceae</taxon>
        <taxon>Silvanigrella</taxon>
    </lineage>
</organism>
<proteinExistence type="inferred from homology"/>
<feature type="transmembrane region" description="Helical" evidence="5">
    <location>
        <begin position="190"/>
        <end position="220"/>
    </location>
</feature>
<keyword evidence="5" id="KW-1003">Cell membrane</keyword>
<comment type="subunit">
    <text evidence="5">Forms a complex with TatA.</text>
</comment>
<dbReference type="PANTHER" id="PTHR30371">
    <property type="entry name" value="SEC-INDEPENDENT PROTEIN TRANSLOCASE PROTEIN TATC"/>
    <property type="match status" value="1"/>
</dbReference>
<dbReference type="GO" id="GO:0033281">
    <property type="term" value="C:TAT protein transport complex"/>
    <property type="evidence" value="ECO:0007669"/>
    <property type="project" value="UniProtKB-UniRule"/>
</dbReference>
<comment type="caution">
    <text evidence="5">Lacks conserved residue(s) required for the propagation of feature annotation.</text>
</comment>
<feature type="transmembrane region" description="Helical" evidence="5">
    <location>
        <begin position="145"/>
        <end position="170"/>
    </location>
</feature>